<feature type="transmembrane region" description="Helical" evidence="1">
    <location>
        <begin position="171"/>
        <end position="190"/>
    </location>
</feature>
<feature type="transmembrane region" description="Helical" evidence="1">
    <location>
        <begin position="371"/>
        <end position="390"/>
    </location>
</feature>
<dbReference type="Proteomes" id="UP000591844">
    <property type="component" value="Unassembled WGS sequence"/>
</dbReference>
<dbReference type="InterPro" id="IPR036259">
    <property type="entry name" value="MFS_trans_sf"/>
</dbReference>
<name>A0A7X5TI12_9GAMM</name>
<keyword evidence="3" id="KW-1185">Reference proteome</keyword>
<feature type="transmembrane region" description="Helical" evidence="1">
    <location>
        <begin position="80"/>
        <end position="106"/>
    </location>
</feature>
<feature type="transmembrane region" description="Helical" evidence="1">
    <location>
        <begin position="44"/>
        <end position="68"/>
    </location>
</feature>
<feature type="transmembrane region" description="Helical" evidence="1">
    <location>
        <begin position="284"/>
        <end position="304"/>
    </location>
</feature>
<keyword evidence="1" id="KW-0812">Transmembrane</keyword>
<organism evidence="2 3">
    <name type="scientific">Photorhabdus cinerea</name>
    <dbReference type="NCBI Taxonomy" id="471575"/>
    <lineage>
        <taxon>Bacteria</taxon>
        <taxon>Pseudomonadati</taxon>
        <taxon>Pseudomonadota</taxon>
        <taxon>Gammaproteobacteria</taxon>
        <taxon>Enterobacterales</taxon>
        <taxon>Morganellaceae</taxon>
        <taxon>Photorhabdus</taxon>
    </lineage>
</organism>
<dbReference type="AlphaFoldDB" id="A0A7X5TI12"/>
<sequence length="400" mass="45199">MRSITMFNNRAIVLSVLLSAANITGSSGLMTWVDDVLKDGGMILNAYIPVFSYLFGLSLGCMTISFLIRKMNIVFFKRNIFGLFLLLATINCILFSREITLIPVWLDALHRILWGVISGFIVIMGRNILITEGNEKKTNKDFSILSLALLSLPFLTPVIFSLFGLNSRTSADFFAAFIYSIASIIYFTGFKSHNLKNNNLKKQQYDTKDSVKTTNKLVVSFAFFSLVIINVYFFLSLMIMPAMRTKYFEHINMIQMYIILLIIWLPCAIGIMKIIKSALLTKRIIVGNIIQLFSLGFCLLGIMINSGILYLLFTIMVFLANTIMQPVFFSYLGLYSKNSLYTLGMQSGVYVFITMIILFYTIYLGVGLEEIIAGFTILLISSIIISTVFLSRINSKKQQS</sequence>
<evidence type="ECO:0000313" key="2">
    <source>
        <dbReference type="EMBL" id="NHB92447.1"/>
    </source>
</evidence>
<feature type="transmembrane region" description="Helical" evidence="1">
    <location>
        <begin position="310"/>
        <end position="335"/>
    </location>
</feature>
<comment type="caution">
    <text evidence="2">The sequence shown here is derived from an EMBL/GenBank/DDBJ whole genome shotgun (WGS) entry which is preliminary data.</text>
</comment>
<evidence type="ECO:0000256" key="1">
    <source>
        <dbReference type="SAM" id="Phobius"/>
    </source>
</evidence>
<feature type="transmembrane region" description="Helical" evidence="1">
    <location>
        <begin position="142"/>
        <end position="165"/>
    </location>
</feature>
<reference evidence="2 3" key="1">
    <citation type="submission" date="2018-02" db="EMBL/GenBank/DDBJ databases">
        <authorList>
            <person name="Machado R.A."/>
        </authorList>
    </citation>
    <scope>NUCLEOTIDE SEQUENCE [LARGE SCALE GENOMIC DNA]</scope>
    <source>
        <strain evidence="2 3">DSM 19724</strain>
    </source>
</reference>
<protein>
    <recommendedName>
        <fullName evidence="4">MFS transporter</fullName>
    </recommendedName>
</protein>
<feature type="transmembrane region" description="Helical" evidence="1">
    <location>
        <begin position="112"/>
        <end position="130"/>
    </location>
</feature>
<dbReference type="SUPFAM" id="SSF103473">
    <property type="entry name" value="MFS general substrate transporter"/>
    <property type="match status" value="1"/>
</dbReference>
<keyword evidence="1" id="KW-0472">Membrane</keyword>
<evidence type="ECO:0000313" key="3">
    <source>
        <dbReference type="Proteomes" id="UP000591844"/>
    </source>
</evidence>
<feature type="transmembrane region" description="Helical" evidence="1">
    <location>
        <begin position="217"/>
        <end position="242"/>
    </location>
</feature>
<proteinExistence type="predicted"/>
<accession>A0A7X5TI12</accession>
<gene>
    <name evidence="2" type="ORF">C5469_09925</name>
</gene>
<feature type="transmembrane region" description="Helical" evidence="1">
    <location>
        <begin position="347"/>
        <end position="365"/>
    </location>
</feature>
<dbReference type="EMBL" id="PUJW01000008">
    <property type="protein sequence ID" value="NHB92447.1"/>
    <property type="molecule type" value="Genomic_DNA"/>
</dbReference>
<evidence type="ECO:0008006" key="4">
    <source>
        <dbReference type="Google" id="ProtNLM"/>
    </source>
</evidence>
<feature type="transmembrane region" description="Helical" evidence="1">
    <location>
        <begin position="254"/>
        <end position="272"/>
    </location>
</feature>
<keyword evidence="1" id="KW-1133">Transmembrane helix</keyword>